<gene>
    <name evidence="4" type="ORF">HMPREF9233_00170</name>
</gene>
<feature type="signal peptide" evidence="2">
    <location>
        <begin position="1"/>
        <end position="24"/>
    </location>
</feature>
<feature type="chain" id="PRO_5003927732" description="DUF6318 domain-containing protein" evidence="2">
    <location>
        <begin position="25"/>
        <end position="218"/>
    </location>
</feature>
<dbReference type="Pfam" id="PF19843">
    <property type="entry name" value="DUF6318"/>
    <property type="match status" value="1"/>
</dbReference>
<evidence type="ECO:0000256" key="2">
    <source>
        <dbReference type="SAM" id="SignalP"/>
    </source>
</evidence>
<keyword evidence="2" id="KW-0732">Signal</keyword>
<evidence type="ECO:0000256" key="1">
    <source>
        <dbReference type="SAM" id="MobiDB-lite"/>
    </source>
</evidence>
<dbReference type="PROSITE" id="PS51257">
    <property type="entry name" value="PROKAR_LIPOPROTEIN"/>
    <property type="match status" value="1"/>
</dbReference>
<dbReference type="EMBL" id="AGWL01000001">
    <property type="protein sequence ID" value="EKU96082.1"/>
    <property type="molecule type" value="Genomic_DNA"/>
</dbReference>
<dbReference type="HOGENOM" id="CLU_1264685_0_0_11"/>
<keyword evidence="5" id="KW-1185">Reference proteome</keyword>
<dbReference type="eggNOG" id="ENOG5033M65">
    <property type="taxonomic scope" value="Bacteria"/>
</dbReference>
<proteinExistence type="predicted"/>
<reference evidence="4 5" key="1">
    <citation type="submission" date="2012-09" db="EMBL/GenBank/DDBJ databases">
        <title>The Genome Sequence of Actinobaculum massiliae ACS-171-V-COL2.</title>
        <authorList>
            <consortium name="The Broad Institute Genome Sequencing Platform"/>
            <person name="Earl A."/>
            <person name="Ward D."/>
            <person name="Feldgarden M."/>
            <person name="Gevers D."/>
            <person name="Saerens B."/>
            <person name="Vaneechoutte M."/>
            <person name="Walker B."/>
            <person name="Young S.K."/>
            <person name="Zeng Q."/>
            <person name="Gargeya S."/>
            <person name="Fitzgerald M."/>
            <person name="Haas B."/>
            <person name="Abouelleil A."/>
            <person name="Alvarado L."/>
            <person name="Arachchi H.M."/>
            <person name="Berlin A."/>
            <person name="Chapman S.B."/>
            <person name="Goldberg J."/>
            <person name="Griggs A."/>
            <person name="Gujja S."/>
            <person name="Hansen M."/>
            <person name="Howarth C."/>
            <person name="Imamovic A."/>
            <person name="Larimer J."/>
            <person name="McCowen C."/>
            <person name="Montmayeur A."/>
            <person name="Murphy C."/>
            <person name="Neiman D."/>
            <person name="Pearson M."/>
            <person name="Priest M."/>
            <person name="Roberts A."/>
            <person name="Saif S."/>
            <person name="Shea T."/>
            <person name="Sisk P."/>
            <person name="Sykes S."/>
            <person name="Wortman J."/>
            <person name="Nusbaum C."/>
            <person name="Birren B."/>
        </authorList>
    </citation>
    <scope>NUCLEOTIDE SEQUENCE [LARGE SCALE GENOMIC DNA]</scope>
    <source>
        <strain evidence="5">ACS-171-V-Col2</strain>
    </source>
</reference>
<dbReference type="InterPro" id="IPR046281">
    <property type="entry name" value="DUF6318"/>
</dbReference>
<dbReference type="PATRIC" id="fig|883066.3.peg.172"/>
<organism evidence="4 5">
    <name type="scientific">Actinobaculum massiliense ACS-171-V-Col2</name>
    <dbReference type="NCBI Taxonomy" id="883066"/>
    <lineage>
        <taxon>Bacteria</taxon>
        <taxon>Bacillati</taxon>
        <taxon>Actinomycetota</taxon>
        <taxon>Actinomycetes</taxon>
        <taxon>Actinomycetales</taxon>
        <taxon>Actinomycetaceae</taxon>
        <taxon>Actinobaculum</taxon>
    </lineage>
</organism>
<evidence type="ECO:0000313" key="5">
    <source>
        <dbReference type="Proteomes" id="UP000009888"/>
    </source>
</evidence>
<accession>K9EYJ8</accession>
<sequence length="218" mass="22383">MKRSTLFCLLSAGLLGLTACAGNADPTPSGGAASGAAAATSVPGAASESPNMRGSAPGSDAQPSLAVPPAPAEMANDDVGGAMAAAEHYMNLTLYAATTGDTAPVEAMSAPSCAWCRSEIEGKKSTTEVWAEQPEFRIESQKAEFSNSENDYLVTLVGERGAGTLVRNSEKTNEVEPQRVIVGLVLALKEDGNWSVKDVALQELAAGEAPPDVSRAEE</sequence>
<feature type="domain" description="DUF6318" evidence="3">
    <location>
        <begin position="62"/>
        <end position="198"/>
    </location>
</feature>
<evidence type="ECO:0000313" key="4">
    <source>
        <dbReference type="EMBL" id="EKU96082.1"/>
    </source>
</evidence>
<dbReference type="AlphaFoldDB" id="K9EYJ8"/>
<protein>
    <recommendedName>
        <fullName evidence="3">DUF6318 domain-containing protein</fullName>
    </recommendedName>
</protein>
<dbReference type="STRING" id="202789.GCA_001457435_00243"/>
<dbReference type="Proteomes" id="UP000009888">
    <property type="component" value="Unassembled WGS sequence"/>
</dbReference>
<comment type="caution">
    <text evidence="4">The sequence shown here is derived from an EMBL/GenBank/DDBJ whole genome shotgun (WGS) entry which is preliminary data.</text>
</comment>
<evidence type="ECO:0000259" key="3">
    <source>
        <dbReference type="Pfam" id="PF19843"/>
    </source>
</evidence>
<name>K9EYJ8_9ACTO</name>
<feature type="region of interest" description="Disordered" evidence="1">
    <location>
        <begin position="42"/>
        <end position="73"/>
    </location>
</feature>